<evidence type="ECO:0000256" key="1">
    <source>
        <dbReference type="ARBA" id="ARBA00022801"/>
    </source>
</evidence>
<dbReference type="Proteomes" id="UP000503540">
    <property type="component" value="Chromosome"/>
</dbReference>
<proteinExistence type="predicted"/>
<reference evidence="3 4" key="1">
    <citation type="journal article" date="2019" name="ACS Chem. Biol.">
        <title>Identification and Mobilization of a Cryptic Antibiotic Biosynthesis Gene Locus from a Human-Pathogenic Nocardia Isolate.</title>
        <authorList>
            <person name="Herisse M."/>
            <person name="Ishida K."/>
            <person name="Porter J.L."/>
            <person name="Howden B."/>
            <person name="Hertweck C."/>
            <person name="Stinear T.P."/>
            <person name="Pidot S.J."/>
        </authorList>
    </citation>
    <scope>NUCLEOTIDE SEQUENCE [LARGE SCALE GENOMIC DNA]</scope>
    <source>
        <strain evidence="3 4">AUSMDU00012717</strain>
    </source>
</reference>
<evidence type="ECO:0000259" key="2">
    <source>
        <dbReference type="Pfam" id="PF00561"/>
    </source>
</evidence>
<accession>A0A6G9Y6I7</accession>
<feature type="domain" description="AB hydrolase-1" evidence="2">
    <location>
        <begin position="55"/>
        <end position="165"/>
    </location>
</feature>
<keyword evidence="4" id="KW-1185">Reference proteome</keyword>
<gene>
    <name evidence="3" type="ORF">F5544_04200</name>
</gene>
<sequence length="318" mass="34902">MSIFLTEHSNKGFIIMVSTPTDAELAASLDGAFTSTHAEVNGIRLHYVSGGEGDPLILLGGWPQTWWQFRKIMPALARRYRVIAVDLRGMGGSAKPETGYDKKSMAADIHALIGHLGYESAFVAGHDIGASLGYHLTANFPAVVRRLVTMDMGVPDASWLAIPMLPASDEQVAALTEGRGGYPWWFALNQLPELPERLLDGRFRLLIDWLYGHMLADQASVDEQARRVYAAAYDSPEAIRAGNRWYQTMRKDVADLATYQPVTTPILTLAGADSYSALREQMADKGTDVRVVAVPGSGHYIAEEQPEFVVEQLTAFFG</sequence>
<dbReference type="Gene3D" id="3.40.50.1820">
    <property type="entry name" value="alpha/beta hydrolase"/>
    <property type="match status" value="1"/>
</dbReference>
<dbReference type="Pfam" id="PF00561">
    <property type="entry name" value="Abhydrolase_1"/>
    <property type="match status" value="1"/>
</dbReference>
<evidence type="ECO:0000313" key="4">
    <source>
        <dbReference type="Proteomes" id="UP000503540"/>
    </source>
</evidence>
<dbReference type="InterPro" id="IPR000639">
    <property type="entry name" value="Epox_hydrolase-like"/>
</dbReference>
<dbReference type="EMBL" id="CP046172">
    <property type="protein sequence ID" value="QIS08754.1"/>
    <property type="molecule type" value="Genomic_DNA"/>
</dbReference>
<dbReference type="InterPro" id="IPR000073">
    <property type="entry name" value="AB_hydrolase_1"/>
</dbReference>
<dbReference type="PANTHER" id="PTHR43329">
    <property type="entry name" value="EPOXIDE HYDROLASE"/>
    <property type="match status" value="1"/>
</dbReference>
<organism evidence="3 4">
    <name type="scientific">Nocardia arthritidis</name>
    <dbReference type="NCBI Taxonomy" id="228602"/>
    <lineage>
        <taxon>Bacteria</taxon>
        <taxon>Bacillati</taxon>
        <taxon>Actinomycetota</taxon>
        <taxon>Actinomycetes</taxon>
        <taxon>Mycobacteriales</taxon>
        <taxon>Nocardiaceae</taxon>
        <taxon>Nocardia</taxon>
    </lineage>
</organism>
<keyword evidence="1 3" id="KW-0378">Hydrolase</keyword>
<dbReference type="InterPro" id="IPR029058">
    <property type="entry name" value="AB_hydrolase_fold"/>
</dbReference>
<dbReference type="AlphaFoldDB" id="A0A6G9Y6I7"/>
<dbReference type="SUPFAM" id="SSF53474">
    <property type="entry name" value="alpha/beta-Hydrolases"/>
    <property type="match status" value="1"/>
</dbReference>
<protein>
    <submittedName>
        <fullName evidence="3">Alpha/beta fold hydrolase</fullName>
    </submittedName>
</protein>
<dbReference type="PRINTS" id="PR00412">
    <property type="entry name" value="EPOXHYDRLASE"/>
</dbReference>
<dbReference type="GO" id="GO:0016787">
    <property type="term" value="F:hydrolase activity"/>
    <property type="evidence" value="ECO:0007669"/>
    <property type="project" value="UniProtKB-KW"/>
</dbReference>
<dbReference type="KEGG" id="nah:F5544_04200"/>
<name>A0A6G9Y6I7_9NOCA</name>
<evidence type="ECO:0000313" key="3">
    <source>
        <dbReference type="EMBL" id="QIS08754.1"/>
    </source>
</evidence>